<dbReference type="InterPro" id="IPR027370">
    <property type="entry name" value="Znf-RING_euk"/>
</dbReference>
<dbReference type="PANTHER" id="PTHR25462:SF296">
    <property type="entry name" value="MEIOTIC P26, ISOFORM F"/>
    <property type="match status" value="1"/>
</dbReference>
<accession>A0A2R2MM98</accession>
<keyword evidence="7" id="KW-1185">Reference proteome</keyword>
<dbReference type="CDD" id="cd19756">
    <property type="entry name" value="Bbox2"/>
    <property type="match status" value="1"/>
</dbReference>
<dbReference type="InterPro" id="IPR001841">
    <property type="entry name" value="Znf_RING"/>
</dbReference>
<evidence type="ECO:0000256" key="1">
    <source>
        <dbReference type="ARBA" id="ARBA00022723"/>
    </source>
</evidence>
<dbReference type="CDD" id="cd19757">
    <property type="entry name" value="Bbox1"/>
    <property type="match status" value="1"/>
</dbReference>
<evidence type="ECO:0000259" key="6">
    <source>
        <dbReference type="PROSITE" id="PS50119"/>
    </source>
</evidence>
<reference evidence="8" key="1">
    <citation type="submission" date="2025-08" db="UniProtKB">
        <authorList>
            <consortium name="RefSeq"/>
        </authorList>
    </citation>
    <scope>IDENTIFICATION</scope>
    <source>
        <tissue evidence="8">Gonads</tissue>
    </source>
</reference>
<dbReference type="RefSeq" id="XP_023931177.1">
    <property type="nucleotide sequence ID" value="XM_024075409.1"/>
</dbReference>
<dbReference type="KEGG" id="lak:106153020"/>
<dbReference type="PROSITE" id="PS00518">
    <property type="entry name" value="ZF_RING_1"/>
    <property type="match status" value="1"/>
</dbReference>
<dbReference type="SMART" id="SM00336">
    <property type="entry name" value="BBOX"/>
    <property type="match status" value="2"/>
</dbReference>
<dbReference type="InterPro" id="IPR013083">
    <property type="entry name" value="Znf_RING/FYVE/PHD"/>
</dbReference>
<dbReference type="GeneID" id="106153020"/>
<protein>
    <submittedName>
        <fullName evidence="8">Tripartite motif-containing protein 5-like</fullName>
    </submittedName>
</protein>
<dbReference type="GO" id="GO:0008270">
    <property type="term" value="F:zinc ion binding"/>
    <property type="evidence" value="ECO:0007669"/>
    <property type="project" value="UniProtKB-KW"/>
</dbReference>
<sequence>MAMKHFYNDFSENFLTCHICLEEYKDPRVLPCYHTFCLECIADHAAKNGVQNKFSCPVCRQQIPVPPGGFTTLVKDFFLRKVTDFVKGQAASGGTLCEYCNHKKASLLCQGCPETNHLCAPCRELHDKIPSCKGHEFAPLPNAEIPLNLTSIREQLCQVIGNTQYCDKHRREPLAFYCQDDDTVMCRFCEEGHSKHHVKMLDTVVQAHRELIQEKLKCLPPEKLSRFDKAVEALTRIQERLTENQAEVMRLVESQKLAMTQDINENNKTIERELSDYYQQVEKDARTQKGGNLANVKQHLETYRTKVESDYTKLKGNVENISKAILAEVKALTSSQVKTLEAEKDKQETNKIFIQSVQYFAQQLIDSGSNIDVMTHSKKLQTRIQELETLEPLIAIMTTDVTFTPGKTKMDHVLQFPKIPEPQLSIKTGSITAKTYHGPLGTYFGSLKQVIAYPFELEQFQKATWLQWAKLSHRFRAKGWLGDIQCTEDGCIIAAYGIAASVFSNTGDCHCDFDTEEWVKCITTVSNDKFVGTARDKFCRLYSTSGRVIKCFGQYEMSEPGGVTVDRTEVPDIDDLKSIAGISEEGKHYPAVTASRAADDYRLWFVNFTIRPHTTLTVVMKPLKNRRTTINRVDKSTKNTP</sequence>
<keyword evidence="2 4" id="KW-0863">Zinc-finger</keyword>
<dbReference type="PROSITE" id="PS50089">
    <property type="entry name" value="ZF_RING_2"/>
    <property type="match status" value="1"/>
</dbReference>
<evidence type="ECO:0000256" key="3">
    <source>
        <dbReference type="ARBA" id="ARBA00022833"/>
    </source>
</evidence>
<organism evidence="7 8">
    <name type="scientific">Lingula anatina</name>
    <name type="common">Brachiopod</name>
    <name type="synonym">Lingula unguis</name>
    <dbReference type="NCBI Taxonomy" id="7574"/>
    <lineage>
        <taxon>Eukaryota</taxon>
        <taxon>Metazoa</taxon>
        <taxon>Spiralia</taxon>
        <taxon>Lophotrochozoa</taxon>
        <taxon>Brachiopoda</taxon>
        <taxon>Linguliformea</taxon>
        <taxon>Lingulata</taxon>
        <taxon>Lingulida</taxon>
        <taxon>Linguloidea</taxon>
        <taxon>Lingulidae</taxon>
        <taxon>Lingula</taxon>
    </lineage>
</organism>
<dbReference type="SUPFAM" id="SSF57845">
    <property type="entry name" value="B-box zinc-binding domain"/>
    <property type="match status" value="1"/>
</dbReference>
<dbReference type="Pfam" id="PF13445">
    <property type="entry name" value="zf-RING_UBOX"/>
    <property type="match status" value="1"/>
</dbReference>
<dbReference type="InParanoid" id="A0A2R2MM98"/>
<dbReference type="AlphaFoldDB" id="A0A2R2MM98"/>
<dbReference type="SMART" id="SM00184">
    <property type="entry name" value="RING"/>
    <property type="match status" value="1"/>
</dbReference>
<dbReference type="Gene3D" id="3.30.40.10">
    <property type="entry name" value="Zinc/RING finger domain, C3HC4 (zinc finger)"/>
    <property type="match status" value="1"/>
</dbReference>
<keyword evidence="1" id="KW-0479">Metal-binding</keyword>
<gene>
    <name evidence="8" type="primary">LOC106153020</name>
</gene>
<dbReference type="PROSITE" id="PS50119">
    <property type="entry name" value="ZF_BBOX"/>
    <property type="match status" value="1"/>
</dbReference>
<feature type="domain" description="RING-type" evidence="5">
    <location>
        <begin position="17"/>
        <end position="60"/>
    </location>
</feature>
<dbReference type="Proteomes" id="UP000085678">
    <property type="component" value="Unplaced"/>
</dbReference>
<name>A0A2R2MM98_LINAN</name>
<dbReference type="InterPro" id="IPR017907">
    <property type="entry name" value="Znf_RING_CS"/>
</dbReference>
<evidence type="ECO:0000256" key="2">
    <source>
        <dbReference type="ARBA" id="ARBA00022771"/>
    </source>
</evidence>
<dbReference type="Gene3D" id="3.30.160.60">
    <property type="entry name" value="Classic Zinc Finger"/>
    <property type="match status" value="1"/>
</dbReference>
<dbReference type="InterPro" id="IPR000315">
    <property type="entry name" value="Znf_B-box"/>
</dbReference>
<evidence type="ECO:0000259" key="5">
    <source>
        <dbReference type="PROSITE" id="PS50089"/>
    </source>
</evidence>
<dbReference type="InterPro" id="IPR047153">
    <property type="entry name" value="TRIM45/56/19-like"/>
</dbReference>
<proteinExistence type="predicted"/>
<dbReference type="Pfam" id="PF00643">
    <property type="entry name" value="zf-B_box"/>
    <property type="match status" value="1"/>
</dbReference>
<dbReference type="SUPFAM" id="SSF57850">
    <property type="entry name" value="RING/U-box"/>
    <property type="match status" value="1"/>
</dbReference>
<feature type="domain" description="B box-type" evidence="6">
    <location>
        <begin position="161"/>
        <end position="201"/>
    </location>
</feature>
<evidence type="ECO:0000313" key="7">
    <source>
        <dbReference type="Proteomes" id="UP000085678"/>
    </source>
</evidence>
<keyword evidence="3" id="KW-0862">Zinc</keyword>
<evidence type="ECO:0000313" key="8">
    <source>
        <dbReference type="RefSeq" id="XP_023931177.1"/>
    </source>
</evidence>
<dbReference type="PANTHER" id="PTHR25462">
    <property type="entry name" value="BONUS, ISOFORM C-RELATED"/>
    <property type="match status" value="1"/>
</dbReference>
<evidence type="ECO:0000256" key="4">
    <source>
        <dbReference type="PROSITE-ProRule" id="PRU00024"/>
    </source>
</evidence>
<dbReference type="OrthoDB" id="111250at2759"/>